<dbReference type="EMBL" id="MUJZ01065951">
    <property type="protein sequence ID" value="OTF70402.1"/>
    <property type="molecule type" value="Genomic_DNA"/>
</dbReference>
<reference evidence="7 8" key="1">
    <citation type="submission" date="2017-03" db="EMBL/GenBank/DDBJ databases">
        <title>Genome Survey of Euroglyphus maynei.</title>
        <authorList>
            <person name="Arlian L.G."/>
            <person name="Morgan M.S."/>
            <person name="Rider S.D."/>
        </authorList>
    </citation>
    <scope>NUCLEOTIDE SEQUENCE [LARGE SCALE GENOMIC DNA]</scope>
    <source>
        <strain evidence="7">Arlian Lab</strain>
        <tissue evidence="7">Whole body</tissue>
    </source>
</reference>
<dbReference type="Pfam" id="PF01490">
    <property type="entry name" value="Aa_trans"/>
    <property type="match status" value="1"/>
</dbReference>
<evidence type="ECO:0000313" key="7">
    <source>
        <dbReference type="EMBL" id="OTF70402.1"/>
    </source>
</evidence>
<keyword evidence="2 5" id="KW-0812">Transmembrane</keyword>
<dbReference type="Proteomes" id="UP000194236">
    <property type="component" value="Unassembled WGS sequence"/>
</dbReference>
<dbReference type="AlphaFoldDB" id="A0A1Y3APL9"/>
<keyword evidence="8" id="KW-1185">Reference proteome</keyword>
<evidence type="ECO:0000256" key="3">
    <source>
        <dbReference type="ARBA" id="ARBA00022989"/>
    </source>
</evidence>
<feature type="transmembrane region" description="Helical" evidence="5">
    <location>
        <begin position="22"/>
        <end position="45"/>
    </location>
</feature>
<comment type="caution">
    <text evidence="7">The sequence shown here is derived from an EMBL/GenBank/DDBJ whole genome shotgun (WGS) entry which is preliminary data.</text>
</comment>
<sequence length="139" mass="15662">MNLIPSVILAASIPELDLIIELIGAFACTSVAIIIPTVLHLVIFYERKNGLAKKWLIIRNTTILIFGFLVLCTGTYFSLTGIVERFQTNSVDNNIVISTTTPFIAEDNNNVTEDRLPFWFDKLINLTTNHLTVNHTYIH</sequence>
<dbReference type="InterPro" id="IPR013057">
    <property type="entry name" value="AA_transpt_TM"/>
</dbReference>
<evidence type="ECO:0000256" key="2">
    <source>
        <dbReference type="ARBA" id="ARBA00022692"/>
    </source>
</evidence>
<evidence type="ECO:0000256" key="4">
    <source>
        <dbReference type="ARBA" id="ARBA00023136"/>
    </source>
</evidence>
<proteinExistence type="predicted"/>
<gene>
    <name evidence="7" type="ORF">BLA29_011363</name>
</gene>
<keyword evidence="3 5" id="KW-1133">Transmembrane helix</keyword>
<evidence type="ECO:0000313" key="8">
    <source>
        <dbReference type="Proteomes" id="UP000194236"/>
    </source>
</evidence>
<feature type="transmembrane region" description="Helical" evidence="5">
    <location>
        <begin position="57"/>
        <end position="79"/>
    </location>
</feature>
<dbReference type="OrthoDB" id="1684102at2759"/>
<dbReference type="GO" id="GO:0016020">
    <property type="term" value="C:membrane"/>
    <property type="evidence" value="ECO:0007669"/>
    <property type="project" value="UniProtKB-SubCell"/>
</dbReference>
<accession>A0A1Y3APL9</accession>
<evidence type="ECO:0000259" key="6">
    <source>
        <dbReference type="Pfam" id="PF01490"/>
    </source>
</evidence>
<organism evidence="7 8">
    <name type="scientific">Euroglyphus maynei</name>
    <name type="common">Mayne's house dust mite</name>
    <dbReference type="NCBI Taxonomy" id="6958"/>
    <lineage>
        <taxon>Eukaryota</taxon>
        <taxon>Metazoa</taxon>
        <taxon>Ecdysozoa</taxon>
        <taxon>Arthropoda</taxon>
        <taxon>Chelicerata</taxon>
        <taxon>Arachnida</taxon>
        <taxon>Acari</taxon>
        <taxon>Acariformes</taxon>
        <taxon>Sarcoptiformes</taxon>
        <taxon>Astigmata</taxon>
        <taxon>Psoroptidia</taxon>
        <taxon>Analgoidea</taxon>
        <taxon>Pyroglyphidae</taxon>
        <taxon>Pyroglyphinae</taxon>
        <taxon>Euroglyphus</taxon>
    </lineage>
</organism>
<evidence type="ECO:0000256" key="1">
    <source>
        <dbReference type="ARBA" id="ARBA00004370"/>
    </source>
</evidence>
<protein>
    <recommendedName>
        <fullName evidence="6">Amino acid transporter transmembrane domain-containing protein</fullName>
    </recommendedName>
</protein>
<name>A0A1Y3APL9_EURMA</name>
<evidence type="ECO:0000256" key="5">
    <source>
        <dbReference type="SAM" id="Phobius"/>
    </source>
</evidence>
<keyword evidence="4 5" id="KW-0472">Membrane</keyword>
<feature type="domain" description="Amino acid transporter transmembrane" evidence="6">
    <location>
        <begin position="4"/>
        <end position="79"/>
    </location>
</feature>
<comment type="subcellular location">
    <subcellularLocation>
        <location evidence="1">Membrane</location>
    </subcellularLocation>
</comment>